<feature type="transmembrane region" description="Helical" evidence="5">
    <location>
        <begin position="99"/>
        <end position="119"/>
    </location>
</feature>
<evidence type="ECO:0000256" key="2">
    <source>
        <dbReference type="ARBA" id="ARBA00022692"/>
    </source>
</evidence>
<feature type="domain" description="Methylamine utilisation protein MauE" evidence="6">
    <location>
        <begin position="7"/>
        <end position="114"/>
    </location>
</feature>
<proteinExistence type="predicted"/>
<dbReference type="GO" id="GO:0016020">
    <property type="term" value="C:membrane"/>
    <property type="evidence" value="ECO:0007669"/>
    <property type="project" value="UniProtKB-SubCell"/>
</dbReference>
<dbReference type="EMBL" id="UGGP01000003">
    <property type="protein sequence ID" value="STO53272.1"/>
    <property type="molecule type" value="Genomic_DNA"/>
</dbReference>
<evidence type="ECO:0000313" key="7">
    <source>
        <dbReference type="EMBL" id="STO53272.1"/>
    </source>
</evidence>
<comment type="subcellular location">
    <subcellularLocation>
        <location evidence="1">Membrane</location>
        <topology evidence="1">Multi-pass membrane protein</topology>
    </subcellularLocation>
</comment>
<evidence type="ECO:0000313" key="8">
    <source>
        <dbReference type="Proteomes" id="UP000254060"/>
    </source>
</evidence>
<feature type="transmembrane region" description="Helical" evidence="5">
    <location>
        <begin position="45"/>
        <end position="72"/>
    </location>
</feature>
<dbReference type="Proteomes" id="UP000254060">
    <property type="component" value="Unassembled WGS sequence"/>
</dbReference>
<dbReference type="GO" id="GO:0030416">
    <property type="term" value="P:methylamine metabolic process"/>
    <property type="evidence" value="ECO:0007669"/>
    <property type="project" value="InterPro"/>
</dbReference>
<protein>
    <recommendedName>
        <fullName evidence="6">Methylamine utilisation protein MauE domain-containing protein</fullName>
    </recommendedName>
</protein>
<dbReference type="AlphaFoldDB" id="A0A377HH14"/>
<evidence type="ECO:0000256" key="1">
    <source>
        <dbReference type="ARBA" id="ARBA00004141"/>
    </source>
</evidence>
<accession>A0A377HH14</accession>
<sequence>MIFSILGMMILAAIFISTGFSKIVSKSAPSNLSLYAYKTLGLVEFLSALLIFAFPTIVLGTFIILLSIYTVFLRFISKESSCNCGGVLDIGRLSRKQSIYRNGVLLTTSIILLTLHFVGLNNFEISLSKQVMLLIINLLVLMNVHMLNHLKFIKKELLS</sequence>
<evidence type="ECO:0000259" key="6">
    <source>
        <dbReference type="Pfam" id="PF07291"/>
    </source>
</evidence>
<evidence type="ECO:0000256" key="3">
    <source>
        <dbReference type="ARBA" id="ARBA00022989"/>
    </source>
</evidence>
<dbReference type="Pfam" id="PF07291">
    <property type="entry name" value="MauE"/>
    <property type="match status" value="1"/>
</dbReference>
<feature type="transmembrane region" description="Helical" evidence="5">
    <location>
        <begin position="131"/>
        <end position="150"/>
    </location>
</feature>
<reference evidence="7 8" key="1">
    <citation type="submission" date="2018-06" db="EMBL/GenBank/DDBJ databases">
        <authorList>
            <consortium name="Pathogen Informatics"/>
            <person name="Doyle S."/>
        </authorList>
    </citation>
    <scope>NUCLEOTIDE SEQUENCE [LARGE SCALE GENOMIC DNA]</scope>
    <source>
        <strain evidence="7 8">NCTC13163</strain>
    </source>
</reference>
<gene>
    <name evidence="7" type="ORF">NCTC13163_03253</name>
</gene>
<organism evidence="7 8">
    <name type="scientific">Exiguobacterium aurantiacum</name>
    <dbReference type="NCBI Taxonomy" id="33987"/>
    <lineage>
        <taxon>Bacteria</taxon>
        <taxon>Bacillati</taxon>
        <taxon>Bacillota</taxon>
        <taxon>Bacilli</taxon>
        <taxon>Bacillales</taxon>
        <taxon>Bacillales Family XII. Incertae Sedis</taxon>
        <taxon>Exiguobacterium</taxon>
    </lineage>
</organism>
<keyword evidence="4 5" id="KW-0472">Membrane</keyword>
<keyword evidence="3 5" id="KW-1133">Transmembrane helix</keyword>
<dbReference type="RefSeq" id="WP_115336749.1">
    <property type="nucleotide sequence ID" value="NZ_UGGP01000003.1"/>
</dbReference>
<keyword evidence="2 5" id="KW-0812">Transmembrane</keyword>
<evidence type="ECO:0000256" key="5">
    <source>
        <dbReference type="SAM" id="Phobius"/>
    </source>
</evidence>
<evidence type="ECO:0000256" key="4">
    <source>
        <dbReference type="ARBA" id="ARBA00023136"/>
    </source>
</evidence>
<dbReference type="InterPro" id="IPR009908">
    <property type="entry name" value="Methylamine_util_MauE"/>
</dbReference>
<name>A0A377HH14_9BACL</name>